<dbReference type="InterPro" id="IPR014284">
    <property type="entry name" value="RNA_pol_sigma-70_dom"/>
</dbReference>
<keyword evidence="10" id="KW-1185">Reference proteome</keyword>
<dbReference type="InterPro" id="IPR013325">
    <property type="entry name" value="RNA_pol_sigma_r2"/>
</dbReference>
<gene>
    <name evidence="9" type="ORF">KY5_0766c</name>
</gene>
<dbReference type="InterPro" id="IPR013249">
    <property type="entry name" value="RNA_pol_sigma70_r4_t2"/>
</dbReference>
<dbReference type="InterPro" id="IPR052704">
    <property type="entry name" value="ECF_Sigma-70_Domain"/>
</dbReference>
<keyword evidence="3" id="KW-0805">Transcription regulation</keyword>
<dbReference type="InterPro" id="IPR013324">
    <property type="entry name" value="RNA_pol_sigma_r3/r4-like"/>
</dbReference>
<comment type="subunit">
    <text evidence="2">Interacts transiently with the RNA polymerase catalytic core formed by RpoA, RpoB, RpoC and RpoZ (2 alpha, 1 beta, 1 beta' and 1 omega subunit) to form the RNA polymerase holoenzyme that can initiate transcription.</text>
</comment>
<dbReference type="AlphaFoldDB" id="A0A291Q2U0"/>
<dbReference type="Gene3D" id="1.10.10.10">
    <property type="entry name" value="Winged helix-like DNA-binding domain superfamily/Winged helix DNA-binding domain"/>
    <property type="match status" value="1"/>
</dbReference>
<dbReference type="Proteomes" id="UP000221011">
    <property type="component" value="Chromosome"/>
</dbReference>
<dbReference type="InterPro" id="IPR036388">
    <property type="entry name" value="WH-like_DNA-bd_sf"/>
</dbReference>
<evidence type="ECO:0000256" key="3">
    <source>
        <dbReference type="ARBA" id="ARBA00023015"/>
    </source>
</evidence>
<dbReference type="GO" id="GO:0016987">
    <property type="term" value="F:sigma factor activity"/>
    <property type="evidence" value="ECO:0007669"/>
    <property type="project" value="UniProtKB-KW"/>
</dbReference>
<dbReference type="PANTHER" id="PTHR30173">
    <property type="entry name" value="SIGMA 19 FACTOR"/>
    <property type="match status" value="1"/>
</dbReference>
<evidence type="ECO:0000256" key="4">
    <source>
        <dbReference type="ARBA" id="ARBA00023082"/>
    </source>
</evidence>
<keyword evidence="5" id="KW-0804">Transcription</keyword>
<feature type="domain" description="RNA polymerase sigma factor 70 region 4 type 2" evidence="8">
    <location>
        <begin position="110"/>
        <end position="161"/>
    </location>
</feature>
<proteinExistence type="inferred from homology"/>
<dbReference type="KEGG" id="sfk:KY5_0766c"/>
<organism evidence="9 10">
    <name type="scientific">Streptomyces formicae</name>
    <dbReference type="NCBI Taxonomy" id="1616117"/>
    <lineage>
        <taxon>Bacteria</taxon>
        <taxon>Bacillati</taxon>
        <taxon>Actinomycetota</taxon>
        <taxon>Actinomycetes</taxon>
        <taxon>Kitasatosporales</taxon>
        <taxon>Streptomycetaceae</taxon>
        <taxon>Streptomyces</taxon>
    </lineage>
</organism>
<dbReference type="Pfam" id="PF08281">
    <property type="entry name" value="Sigma70_r4_2"/>
    <property type="match status" value="1"/>
</dbReference>
<comment type="similarity">
    <text evidence="1">Belongs to the sigma-70 factor family. ECF subfamily.</text>
</comment>
<reference evidence="9 10" key="1">
    <citation type="submission" date="2017-08" db="EMBL/GenBank/DDBJ databases">
        <title>Complete Genome Sequence of Streptomyces formicae KY5, the formicamycin producer.</title>
        <authorList>
            <person name="Holmes N.A."/>
            <person name="Devine R."/>
            <person name="Qin Z."/>
            <person name="Seipke R.F."/>
            <person name="Wilkinson B."/>
            <person name="Hutchings M.I."/>
        </authorList>
    </citation>
    <scope>NUCLEOTIDE SEQUENCE [LARGE SCALE GENOMIC DNA]</scope>
    <source>
        <strain evidence="9 10">KY5</strain>
    </source>
</reference>
<evidence type="ECO:0000256" key="6">
    <source>
        <dbReference type="SAM" id="MobiDB-lite"/>
    </source>
</evidence>
<keyword evidence="4" id="KW-0731">Sigma factor</keyword>
<name>A0A291Q2U0_9ACTN</name>
<accession>A0A291Q2U0</accession>
<evidence type="ECO:0000313" key="10">
    <source>
        <dbReference type="Proteomes" id="UP000221011"/>
    </source>
</evidence>
<dbReference type="EMBL" id="CP022685">
    <property type="protein sequence ID" value="ATL25784.1"/>
    <property type="molecule type" value="Genomic_DNA"/>
</dbReference>
<evidence type="ECO:0000259" key="7">
    <source>
        <dbReference type="Pfam" id="PF04542"/>
    </source>
</evidence>
<dbReference type="InterPro" id="IPR007627">
    <property type="entry name" value="RNA_pol_sigma70_r2"/>
</dbReference>
<protein>
    <submittedName>
        <fullName evidence="9">Putative RNA polymerase sigma factor</fullName>
    </submittedName>
</protein>
<evidence type="ECO:0000259" key="8">
    <source>
        <dbReference type="Pfam" id="PF08281"/>
    </source>
</evidence>
<dbReference type="Pfam" id="PF04542">
    <property type="entry name" value="Sigma70_r2"/>
    <property type="match status" value="1"/>
</dbReference>
<dbReference type="InterPro" id="IPR032710">
    <property type="entry name" value="NTF2-like_dom_sf"/>
</dbReference>
<dbReference type="PANTHER" id="PTHR30173:SF43">
    <property type="entry name" value="ECF RNA POLYMERASE SIGMA FACTOR SIGI-RELATED"/>
    <property type="match status" value="1"/>
</dbReference>
<sequence length="296" mass="31938">MDDITGLAARFEEHRPHLRSVAYRMLGSLSEADDALQETWLRLSRTDISDVENLGGWLTTVAGRICLNMLRSRAHRSEEPLQTLAPDVGPVRQEGGDPEQEALLADSVGQALLVVLDTLAPAERLAFVLHDTFAVPFDEIAPMIERTPAATRQLASRARRRVKGGSPLPAADLSRQRVVAEAFLAATRGGDFDALVTLLHPDVVLHADPSVIPTPEPVVVRGDVAVAKGAMAAVARAQYTGLAVIDGTVGLVMAPLGRLRLVLRFTFGEDQERITGIDVVADREALDRLDLGVLDD</sequence>
<dbReference type="SUPFAM" id="SSF88659">
    <property type="entry name" value="Sigma3 and sigma4 domains of RNA polymerase sigma factors"/>
    <property type="match status" value="1"/>
</dbReference>
<dbReference type="GO" id="GO:0003677">
    <property type="term" value="F:DNA binding"/>
    <property type="evidence" value="ECO:0007669"/>
    <property type="project" value="InterPro"/>
</dbReference>
<feature type="region of interest" description="Disordered" evidence="6">
    <location>
        <begin position="78"/>
        <end position="97"/>
    </location>
</feature>
<dbReference type="Gene3D" id="1.10.1740.10">
    <property type="match status" value="1"/>
</dbReference>
<dbReference type="SUPFAM" id="SSF54427">
    <property type="entry name" value="NTF2-like"/>
    <property type="match status" value="1"/>
</dbReference>
<dbReference type="NCBIfam" id="TIGR02937">
    <property type="entry name" value="sigma70-ECF"/>
    <property type="match status" value="1"/>
</dbReference>
<evidence type="ECO:0000313" key="9">
    <source>
        <dbReference type="EMBL" id="ATL25784.1"/>
    </source>
</evidence>
<dbReference type="SUPFAM" id="SSF88946">
    <property type="entry name" value="Sigma2 domain of RNA polymerase sigma factors"/>
    <property type="match status" value="1"/>
</dbReference>
<evidence type="ECO:0000256" key="2">
    <source>
        <dbReference type="ARBA" id="ARBA00011344"/>
    </source>
</evidence>
<dbReference type="GO" id="GO:0006352">
    <property type="term" value="P:DNA-templated transcription initiation"/>
    <property type="evidence" value="ECO:0007669"/>
    <property type="project" value="InterPro"/>
</dbReference>
<dbReference type="RefSeq" id="WP_098240843.1">
    <property type="nucleotide sequence ID" value="NZ_CP022685.1"/>
</dbReference>
<evidence type="ECO:0000256" key="5">
    <source>
        <dbReference type="ARBA" id="ARBA00023163"/>
    </source>
</evidence>
<feature type="domain" description="RNA polymerase sigma-70 region 2" evidence="7">
    <location>
        <begin position="11"/>
        <end position="74"/>
    </location>
</feature>
<dbReference type="Gene3D" id="3.10.450.50">
    <property type="match status" value="1"/>
</dbReference>
<evidence type="ECO:0000256" key="1">
    <source>
        <dbReference type="ARBA" id="ARBA00010641"/>
    </source>
</evidence>